<gene>
    <name evidence="2" type="ORF">TRAPUB_2592</name>
</gene>
<protein>
    <submittedName>
        <fullName evidence="2">Uncharacterized protein</fullName>
    </submittedName>
</protein>
<dbReference type="EMBL" id="MNAD01001304">
    <property type="protein sequence ID" value="OJT06515.1"/>
    <property type="molecule type" value="Genomic_DNA"/>
</dbReference>
<evidence type="ECO:0000256" key="1">
    <source>
        <dbReference type="SAM" id="MobiDB-lite"/>
    </source>
</evidence>
<name>A0A1M2VFZ7_TRAPU</name>
<accession>A0A1M2VFZ7</accession>
<evidence type="ECO:0000313" key="3">
    <source>
        <dbReference type="Proteomes" id="UP000184267"/>
    </source>
</evidence>
<reference evidence="2 3" key="1">
    <citation type="submission" date="2016-10" db="EMBL/GenBank/DDBJ databases">
        <title>Genome sequence of the basidiomycete white-rot fungus Trametes pubescens.</title>
        <authorList>
            <person name="Makela M.R."/>
            <person name="Granchi Z."/>
            <person name="Peng M."/>
            <person name="De Vries R.P."/>
            <person name="Grigoriev I."/>
            <person name="Riley R."/>
            <person name="Hilden K."/>
        </authorList>
    </citation>
    <scope>NUCLEOTIDE SEQUENCE [LARGE SCALE GENOMIC DNA]</scope>
    <source>
        <strain evidence="2 3">FBCC735</strain>
    </source>
</reference>
<comment type="caution">
    <text evidence="2">The sequence shown here is derived from an EMBL/GenBank/DDBJ whole genome shotgun (WGS) entry which is preliminary data.</text>
</comment>
<feature type="region of interest" description="Disordered" evidence="1">
    <location>
        <begin position="185"/>
        <end position="212"/>
    </location>
</feature>
<evidence type="ECO:0000313" key="2">
    <source>
        <dbReference type="EMBL" id="OJT06515.1"/>
    </source>
</evidence>
<organism evidence="2 3">
    <name type="scientific">Trametes pubescens</name>
    <name type="common">White-rot fungus</name>
    <dbReference type="NCBI Taxonomy" id="154538"/>
    <lineage>
        <taxon>Eukaryota</taxon>
        <taxon>Fungi</taxon>
        <taxon>Dikarya</taxon>
        <taxon>Basidiomycota</taxon>
        <taxon>Agaricomycotina</taxon>
        <taxon>Agaricomycetes</taxon>
        <taxon>Polyporales</taxon>
        <taxon>Polyporaceae</taxon>
        <taxon>Trametes</taxon>
    </lineage>
</organism>
<dbReference type="Proteomes" id="UP000184267">
    <property type="component" value="Unassembled WGS sequence"/>
</dbReference>
<proteinExistence type="predicted"/>
<feature type="compositionally biased region" description="Polar residues" evidence="1">
    <location>
        <begin position="201"/>
        <end position="212"/>
    </location>
</feature>
<keyword evidence="3" id="KW-1185">Reference proteome</keyword>
<dbReference type="OrthoDB" id="2788618at2759"/>
<sequence length="212" mass="23802">MPQFIVEKYLPGFAKSPPIFIKIEDLWKTDVKCVFTGATDDSDPQGNRSLLPFGYRPYDSESDPKFTSDGNVLPMRDDVYELWLGNVFSVDVDDDYRIRIFDRAAADMGLPDKLVNSDKRWDIFFREHMRYTITVRFFGGELGIEQKKPEVLELMAETGEFSGEKWNTVLGQEIMLGKLAEGLGKGSTNSGGNDDTEAGEIQNTEGNLSSSS</sequence>
<dbReference type="AlphaFoldDB" id="A0A1M2VFZ7"/>